<evidence type="ECO:0000313" key="10">
    <source>
        <dbReference type="Proteomes" id="UP000316093"/>
    </source>
</evidence>
<reference evidence="9 10" key="1">
    <citation type="submission" date="2019-06" db="EMBL/GenBank/DDBJ databases">
        <title>A complete genome sequence for Luteibacter pinisoli MAH-14.</title>
        <authorList>
            <person name="Baltrus D.A."/>
        </authorList>
    </citation>
    <scope>NUCLEOTIDE SEQUENCE [LARGE SCALE GENOMIC DNA]</scope>
    <source>
        <strain evidence="9 10">MAH-14</strain>
    </source>
</reference>
<evidence type="ECO:0000256" key="6">
    <source>
        <dbReference type="SAM" id="MobiDB-lite"/>
    </source>
</evidence>
<comment type="subcellular location">
    <subcellularLocation>
        <location evidence="1">Cell membrane</location>
        <topology evidence="1">Multi-pass membrane protein</topology>
    </subcellularLocation>
</comment>
<keyword evidence="2" id="KW-1003">Cell membrane</keyword>
<evidence type="ECO:0000256" key="5">
    <source>
        <dbReference type="ARBA" id="ARBA00023136"/>
    </source>
</evidence>
<sequence>MPCIPSRHCRYIIYLESVSRNGPVPQRPLKPDGRDGGIEGRHVGTSQRDPLAWGRYLAVAGAYAACYELTRNISFSHWMLPAGLRLACLLLVPRRFWPALAVGEALPIAEMAALHASLFGGLWACAASLPPILLCMPAMAWLRRRYELVGADGQVNMGLILAATLVCAAITTGANALTLSTVSMADGSAAPAPTLPILLAWVLGCYLGALTLTPLILAIRERVAAQPGGVPTWNALRHSPLMRDALLFAVPCLALLLLVAGGAEGDETLLTCIRVGMAVPVIALTLRHGWHGAAAGGMLASVAQASTSFQLQDPAMIRSQAILAFVASTALIFGVRVAQRIAAAQRAARNGIPVPAPAPSPSIRR</sequence>
<evidence type="ECO:0000256" key="4">
    <source>
        <dbReference type="ARBA" id="ARBA00022989"/>
    </source>
</evidence>
<evidence type="ECO:0000259" key="8">
    <source>
        <dbReference type="Pfam" id="PF05231"/>
    </source>
</evidence>
<gene>
    <name evidence="9" type="ORF">FIV34_02550</name>
</gene>
<accession>A0A4Y5Z0W6</accession>
<organism evidence="9 10">
    <name type="scientific">Luteibacter pinisoli</name>
    <dbReference type="NCBI Taxonomy" id="2589080"/>
    <lineage>
        <taxon>Bacteria</taxon>
        <taxon>Pseudomonadati</taxon>
        <taxon>Pseudomonadota</taxon>
        <taxon>Gammaproteobacteria</taxon>
        <taxon>Lysobacterales</taxon>
        <taxon>Rhodanobacteraceae</taxon>
        <taxon>Luteibacter</taxon>
    </lineage>
</organism>
<feature type="transmembrane region" description="Helical" evidence="7">
    <location>
        <begin position="245"/>
        <end position="262"/>
    </location>
</feature>
<feature type="transmembrane region" description="Helical" evidence="7">
    <location>
        <begin position="317"/>
        <end position="338"/>
    </location>
</feature>
<proteinExistence type="predicted"/>
<dbReference type="AlphaFoldDB" id="A0A4Y5Z0W6"/>
<dbReference type="Pfam" id="PF05231">
    <property type="entry name" value="MASE1"/>
    <property type="match status" value="1"/>
</dbReference>
<evidence type="ECO:0000256" key="3">
    <source>
        <dbReference type="ARBA" id="ARBA00022692"/>
    </source>
</evidence>
<dbReference type="Proteomes" id="UP000316093">
    <property type="component" value="Chromosome"/>
</dbReference>
<evidence type="ECO:0000256" key="2">
    <source>
        <dbReference type="ARBA" id="ARBA00022475"/>
    </source>
</evidence>
<dbReference type="GO" id="GO:0005886">
    <property type="term" value="C:plasma membrane"/>
    <property type="evidence" value="ECO:0007669"/>
    <property type="project" value="UniProtKB-SubCell"/>
</dbReference>
<keyword evidence="3 7" id="KW-0812">Transmembrane</keyword>
<evidence type="ECO:0000256" key="1">
    <source>
        <dbReference type="ARBA" id="ARBA00004651"/>
    </source>
</evidence>
<feature type="region of interest" description="Disordered" evidence="6">
    <location>
        <begin position="23"/>
        <end position="43"/>
    </location>
</feature>
<keyword evidence="10" id="KW-1185">Reference proteome</keyword>
<evidence type="ECO:0000256" key="7">
    <source>
        <dbReference type="SAM" id="Phobius"/>
    </source>
</evidence>
<name>A0A4Y5Z0W6_9GAMM</name>
<feature type="compositionally biased region" description="Basic and acidic residues" evidence="6">
    <location>
        <begin position="29"/>
        <end position="42"/>
    </location>
</feature>
<evidence type="ECO:0000313" key="9">
    <source>
        <dbReference type="EMBL" id="QDE38158.1"/>
    </source>
</evidence>
<dbReference type="EMBL" id="CP041046">
    <property type="protein sequence ID" value="QDE38158.1"/>
    <property type="molecule type" value="Genomic_DNA"/>
</dbReference>
<feature type="transmembrane region" description="Helical" evidence="7">
    <location>
        <begin position="154"/>
        <end position="177"/>
    </location>
</feature>
<feature type="transmembrane region" description="Helical" evidence="7">
    <location>
        <begin position="117"/>
        <end position="142"/>
    </location>
</feature>
<dbReference type="InterPro" id="IPR007895">
    <property type="entry name" value="MASE1"/>
</dbReference>
<protein>
    <recommendedName>
        <fullName evidence="8">MASE1 domain-containing protein</fullName>
    </recommendedName>
</protein>
<keyword evidence="5 7" id="KW-0472">Membrane</keyword>
<feature type="transmembrane region" description="Helical" evidence="7">
    <location>
        <begin position="197"/>
        <end position="219"/>
    </location>
</feature>
<dbReference type="KEGG" id="lpy:FIV34_02550"/>
<dbReference type="OrthoDB" id="5929525at2"/>
<feature type="domain" description="MASE1" evidence="8">
    <location>
        <begin position="57"/>
        <end position="340"/>
    </location>
</feature>
<keyword evidence="4 7" id="KW-1133">Transmembrane helix</keyword>